<dbReference type="Gene3D" id="3.40.1170.10">
    <property type="entry name" value="DNA repair protein MutS, domain I"/>
    <property type="match status" value="1"/>
</dbReference>
<dbReference type="InterPro" id="IPR000432">
    <property type="entry name" value="DNA_mismatch_repair_MutS_C"/>
</dbReference>
<evidence type="ECO:0000313" key="9">
    <source>
        <dbReference type="EMBL" id="QDO16202.1"/>
    </source>
</evidence>
<dbReference type="GO" id="GO:0006298">
    <property type="term" value="P:mismatch repair"/>
    <property type="evidence" value="ECO:0007669"/>
    <property type="project" value="InterPro"/>
</dbReference>
<dbReference type="Pfam" id="PF01624">
    <property type="entry name" value="MutS_I"/>
    <property type="match status" value="1"/>
</dbReference>
<dbReference type="SMART" id="SM00534">
    <property type="entry name" value="MUTSac"/>
    <property type="match status" value="1"/>
</dbReference>
<evidence type="ECO:0000256" key="6">
    <source>
        <dbReference type="SAM" id="Coils"/>
    </source>
</evidence>
<dbReference type="SMART" id="SM00533">
    <property type="entry name" value="MUTSd"/>
    <property type="match status" value="1"/>
</dbReference>
<evidence type="ECO:0000256" key="1">
    <source>
        <dbReference type="ARBA" id="ARBA00006271"/>
    </source>
</evidence>
<protein>
    <submittedName>
        <fullName evidence="9">DNA mismatch repair protein MSH6</fullName>
    </submittedName>
</protein>
<keyword evidence="3" id="KW-0227">DNA damage</keyword>
<dbReference type="InterPro" id="IPR045076">
    <property type="entry name" value="MutS"/>
</dbReference>
<dbReference type="Gene3D" id="3.30.420.110">
    <property type="entry name" value="MutS, connector domain"/>
    <property type="match status" value="1"/>
</dbReference>
<keyword evidence="2" id="KW-0547">Nucleotide-binding</keyword>
<dbReference type="AlphaFoldDB" id="A0A516AFW0"/>
<reference evidence="9" key="1">
    <citation type="journal article" date="2019" name="Microorganisms">
        <title>DNA Damage Response Pathways in Dinoflagellates.</title>
        <authorList>
            <person name="Li C."/>
            <person name="Wong J."/>
        </authorList>
    </citation>
    <scope>NUCLEOTIDE SEQUENCE</scope>
</reference>
<dbReference type="InterPro" id="IPR016151">
    <property type="entry name" value="DNA_mismatch_repair_MutS_N"/>
</dbReference>
<evidence type="ECO:0000256" key="4">
    <source>
        <dbReference type="ARBA" id="ARBA00022840"/>
    </source>
</evidence>
<dbReference type="PANTHER" id="PTHR11361">
    <property type="entry name" value="DNA MISMATCH REPAIR PROTEIN MUTS FAMILY MEMBER"/>
    <property type="match status" value="1"/>
</dbReference>
<dbReference type="SUPFAM" id="SSF52540">
    <property type="entry name" value="P-loop containing nucleoside triphosphate hydrolases"/>
    <property type="match status" value="1"/>
</dbReference>
<name>A0A516AFW0_LINPO</name>
<dbReference type="InterPro" id="IPR017261">
    <property type="entry name" value="DNA_mismatch_repair_MutS/MSH"/>
</dbReference>
<evidence type="ECO:0000259" key="8">
    <source>
        <dbReference type="PROSITE" id="PS00486"/>
    </source>
</evidence>
<dbReference type="SUPFAM" id="SSF53150">
    <property type="entry name" value="DNA repair protein MutS, domain II"/>
    <property type="match status" value="1"/>
</dbReference>
<sequence>MAAQSPLGRFFTSPGAGTGGSPHTPTSRAGGGALARAGPGTPLAPSSAGEGRKRGAAAQASLSDSKKPRAAAAAAPAADGPSAVCLPVVDEAAAAALPGPRAAAQRPRPADSKLPAFVAECFHHYNTGGSPYSWPEWLKPESLRDAQGRAPTDPGFDQGTLRVPGEKAQKDSGHGTPMLLQYWKLKAAHFDKIALFKVGKFYELFYYDAFIAQGICNLKWMSSDKRPHVGFPEMAKHDYAKQIVDAGFKVVVVEQVERVAEKQAKGATTGPTCVERDACEVFTKGTLVDPELLGGSAASYMAFLHFEEATRDAGGRVAALPFSACLVDAATSQLHVGSIVDAPDRNALRTLLAQVQPSEVVYSALNVPADVLGLLRRLPSRPQLSPLRGERSAMAARNRLAQLRAAHPGRITEAVEAALAEEGPAIAAAGAAEYLEAVLLGQRVLPFASWQPLAALCGGSAPAAGAGPAAGGRMVLDAAALAALEVLETAEGTPQGSLLESLDRSSTQFGSRLLRRWLCAPLYEAAEIRARQEAVEFFIQHADVAQQLRSGLKKVPVDLERATSRVWGFALQAERQAVMYEDVAGKRLGDFVGLLKAYEQCLELLAAALPASRPLPGRLAQVARTPGGGGALPELQATIAQLRGSVVDVPGPKDGRLKFRPAGGADAQYDSLCQQVEAAVAKLEQELQGLRAQHAGVQLAFVHRPPQDRYEVEAGDQALPQAFVAGVDVTSKCKGKIRFKTARIKELVAELEALEERREDCVFPFLSRLFRQFHAHQAPFGAAVRCLAELDALLALAAASQGLPGGACRPEVVEPAPGEPGTLELRGCRHPVAAARMGSSFVPNDTQLNAGGVPGVLVVTGPNMGGKSTVLRQTCIALVMAQLGCRVNAEFCRFSPVDRIFARIGSYDSILEGKSTLLTELEETSSLLRHGTRRSFAVLDELGRGTSTFDGAAIASAVLDELSQGVGCLALFATHYHPVSRAAALSPRVAPFHMAAEVDEATQEMTFLYRFLPGLCPASYGHNVARLAGLPQKVLEEARAKSAEFEGREAVGSELARLVQLGDAAGLRALFRQRCQAAAA</sequence>
<feature type="coiled-coil region" evidence="6">
    <location>
        <begin position="673"/>
        <end position="700"/>
    </location>
</feature>
<dbReference type="Pfam" id="PF00488">
    <property type="entry name" value="MutS_V"/>
    <property type="match status" value="1"/>
</dbReference>
<dbReference type="Gene3D" id="1.10.1420.10">
    <property type="match status" value="2"/>
</dbReference>
<dbReference type="Gene3D" id="3.40.50.300">
    <property type="entry name" value="P-loop containing nucleotide triphosphate hydrolases"/>
    <property type="match status" value="1"/>
</dbReference>
<feature type="domain" description="DNA mismatch repair proteins mutS family" evidence="8">
    <location>
        <begin position="935"/>
        <end position="951"/>
    </location>
</feature>
<dbReference type="Pfam" id="PF05192">
    <property type="entry name" value="MutS_III"/>
    <property type="match status" value="1"/>
</dbReference>
<dbReference type="PANTHER" id="PTHR11361:SF148">
    <property type="entry name" value="DNA MISMATCH REPAIR PROTEIN MSH6"/>
    <property type="match status" value="1"/>
</dbReference>
<comment type="similarity">
    <text evidence="1">Belongs to the DNA mismatch repair MutS family.</text>
</comment>
<dbReference type="GO" id="GO:0032301">
    <property type="term" value="C:MutSalpha complex"/>
    <property type="evidence" value="ECO:0007669"/>
    <property type="project" value="TreeGrafter"/>
</dbReference>
<proteinExistence type="evidence at transcript level"/>
<dbReference type="GO" id="GO:0140664">
    <property type="term" value="F:ATP-dependent DNA damage sensor activity"/>
    <property type="evidence" value="ECO:0007669"/>
    <property type="project" value="InterPro"/>
</dbReference>
<dbReference type="EMBL" id="MN125735">
    <property type="protein sequence ID" value="QDO16202.1"/>
    <property type="molecule type" value="mRNA"/>
</dbReference>
<organism evidence="9">
    <name type="scientific">Lingulaulax polyedra</name>
    <name type="common">Dinoflagellate</name>
    <name type="synonym">Lingulodinium polyedra</name>
    <dbReference type="NCBI Taxonomy" id="160621"/>
    <lineage>
        <taxon>Eukaryota</taxon>
        <taxon>Sar</taxon>
        <taxon>Alveolata</taxon>
        <taxon>Dinophyceae</taxon>
        <taxon>Gonyaulacales</taxon>
        <taxon>Lingulodiniaceae</taxon>
        <taxon>Lingulaulax</taxon>
    </lineage>
</organism>
<dbReference type="InterPro" id="IPR027417">
    <property type="entry name" value="P-loop_NTPase"/>
</dbReference>
<evidence type="ECO:0000256" key="5">
    <source>
        <dbReference type="ARBA" id="ARBA00023125"/>
    </source>
</evidence>
<feature type="region of interest" description="Disordered" evidence="7">
    <location>
        <begin position="1"/>
        <end position="80"/>
    </location>
</feature>
<dbReference type="SUPFAM" id="SSF55271">
    <property type="entry name" value="DNA repair protein MutS, domain I"/>
    <property type="match status" value="1"/>
</dbReference>
<keyword evidence="6" id="KW-0175">Coiled coil</keyword>
<keyword evidence="4" id="KW-0067">ATP-binding</keyword>
<dbReference type="InterPro" id="IPR007696">
    <property type="entry name" value="DNA_mismatch_repair_MutS_core"/>
</dbReference>
<dbReference type="InterPro" id="IPR007695">
    <property type="entry name" value="DNA_mismatch_repair_MutS-lik_N"/>
</dbReference>
<dbReference type="GO" id="GO:0005524">
    <property type="term" value="F:ATP binding"/>
    <property type="evidence" value="ECO:0007669"/>
    <property type="project" value="UniProtKB-KW"/>
</dbReference>
<dbReference type="GO" id="GO:0030983">
    <property type="term" value="F:mismatched DNA binding"/>
    <property type="evidence" value="ECO:0007669"/>
    <property type="project" value="InterPro"/>
</dbReference>
<accession>A0A516AFW0</accession>
<keyword evidence="5" id="KW-0238">DNA-binding</keyword>
<feature type="compositionally biased region" description="Low complexity" evidence="7">
    <location>
        <begin position="34"/>
        <end position="45"/>
    </location>
</feature>
<dbReference type="SUPFAM" id="SSF48334">
    <property type="entry name" value="DNA repair protein MutS, domain III"/>
    <property type="match status" value="1"/>
</dbReference>
<evidence type="ECO:0000256" key="2">
    <source>
        <dbReference type="ARBA" id="ARBA00022741"/>
    </source>
</evidence>
<evidence type="ECO:0000256" key="7">
    <source>
        <dbReference type="SAM" id="MobiDB-lite"/>
    </source>
</evidence>
<dbReference type="InterPro" id="IPR036678">
    <property type="entry name" value="MutS_con_dom_sf"/>
</dbReference>
<dbReference type="PIRSF" id="PIRSF037677">
    <property type="entry name" value="DNA_mis_repair_Msh6"/>
    <property type="match status" value="1"/>
</dbReference>
<dbReference type="PROSITE" id="PS00486">
    <property type="entry name" value="DNA_MISMATCH_REPAIR_2"/>
    <property type="match status" value="1"/>
</dbReference>
<evidence type="ECO:0000256" key="3">
    <source>
        <dbReference type="ARBA" id="ARBA00022763"/>
    </source>
</evidence>
<dbReference type="InterPro" id="IPR036187">
    <property type="entry name" value="DNA_mismatch_repair_MutS_sf"/>
</dbReference>